<dbReference type="AlphaFoldDB" id="Q9Z5E8"/>
<evidence type="ECO:0000313" key="1">
    <source>
        <dbReference type="EMBL" id="CAA09106.1"/>
    </source>
</evidence>
<protein>
    <submittedName>
        <fullName evidence="1">Uncharacterized protein</fullName>
    </submittedName>
</protein>
<organism evidence="1">
    <name type="scientific">Ectopseudomonas oleovorans</name>
    <name type="common">Pseudomonas oleovorans</name>
    <dbReference type="NCBI Taxonomy" id="301"/>
    <lineage>
        <taxon>Bacteria</taxon>
        <taxon>Pseudomonadati</taxon>
        <taxon>Pseudomonadota</taxon>
        <taxon>Gammaproteobacteria</taxon>
        <taxon>Pseudomonadales</taxon>
        <taxon>Pseudomonadaceae</taxon>
        <taxon>Ectopseudomonas</taxon>
    </lineage>
</organism>
<proteinExistence type="predicted"/>
<reference evidence="1" key="1">
    <citation type="journal article" date="1999" name="J. Bacteriol.">
        <title>PhaF, a polyhydroxyalkanoate-granule-associated protein of Pseudomonas oleovorans GPo1 involved in the regulatory expression system for pha genes.</title>
        <authorList>
            <person name="Prieto M.A."/>
            <person name="Buehler B."/>
            <person name="Jung K."/>
            <person name="Witholt B."/>
            <person name="Kessler B."/>
        </authorList>
    </citation>
    <scope>NUCLEOTIDE SEQUENCE</scope>
    <source>
        <strain evidence="1">GPo1</strain>
    </source>
</reference>
<sequence length="132" mass="14059">MAREGVSGQGFVQGPLDLALDGAAHHRQHHAQLQFDADAVIEDVHAAVGTAARHVDPVTVPGGLEVVLAGQFVDQRFSLGTGGITAEGMFAFDADLGHAGVPEDEDIMGIMPAPAHWHTPPRQIRPFALEWR</sequence>
<dbReference type="EMBL" id="AJ010393">
    <property type="protein sequence ID" value="CAA09106.1"/>
    <property type="molecule type" value="Genomic_DNA"/>
</dbReference>
<name>Q9Z5E8_ECTOL</name>
<accession>Q9Z5E8</accession>